<evidence type="ECO:0000256" key="1">
    <source>
        <dbReference type="ARBA" id="ARBA00022741"/>
    </source>
</evidence>
<keyword evidence="1" id="KW-0547">Nucleotide-binding</keyword>
<name>A0A9P6AXR6_9AGAM</name>
<evidence type="ECO:0000313" key="5">
    <source>
        <dbReference type="Proteomes" id="UP000886523"/>
    </source>
</evidence>
<evidence type="ECO:0000313" key="4">
    <source>
        <dbReference type="EMBL" id="KAF9513958.1"/>
    </source>
</evidence>
<dbReference type="InterPro" id="IPR000330">
    <property type="entry name" value="SNF2_N"/>
</dbReference>
<organism evidence="4 5">
    <name type="scientific">Hydnum rufescens UP504</name>
    <dbReference type="NCBI Taxonomy" id="1448309"/>
    <lineage>
        <taxon>Eukaryota</taxon>
        <taxon>Fungi</taxon>
        <taxon>Dikarya</taxon>
        <taxon>Basidiomycota</taxon>
        <taxon>Agaricomycotina</taxon>
        <taxon>Agaricomycetes</taxon>
        <taxon>Cantharellales</taxon>
        <taxon>Hydnaceae</taxon>
        <taxon>Hydnum</taxon>
    </lineage>
</organism>
<gene>
    <name evidence="4" type="ORF">BS47DRAFT_1295599</name>
</gene>
<dbReference type="Pfam" id="PF00176">
    <property type="entry name" value="SNF2-rel_dom"/>
    <property type="match status" value="1"/>
</dbReference>
<dbReference type="GO" id="GO:0005524">
    <property type="term" value="F:ATP binding"/>
    <property type="evidence" value="ECO:0007669"/>
    <property type="project" value="InterPro"/>
</dbReference>
<keyword evidence="2" id="KW-0067">ATP-binding</keyword>
<dbReference type="OrthoDB" id="3270319at2759"/>
<reference evidence="4" key="1">
    <citation type="journal article" date="2020" name="Nat. Commun.">
        <title>Large-scale genome sequencing of mycorrhizal fungi provides insights into the early evolution of symbiotic traits.</title>
        <authorList>
            <person name="Miyauchi S."/>
            <person name="Kiss E."/>
            <person name="Kuo A."/>
            <person name="Drula E."/>
            <person name="Kohler A."/>
            <person name="Sanchez-Garcia M."/>
            <person name="Morin E."/>
            <person name="Andreopoulos B."/>
            <person name="Barry K.W."/>
            <person name="Bonito G."/>
            <person name="Buee M."/>
            <person name="Carver A."/>
            <person name="Chen C."/>
            <person name="Cichocki N."/>
            <person name="Clum A."/>
            <person name="Culley D."/>
            <person name="Crous P.W."/>
            <person name="Fauchery L."/>
            <person name="Girlanda M."/>
            <person name="Hayes R.D."/>
            <person name="Keri Z."/>
            <person name="LaButti K."/>
            <person name="Lipzen A."/>
            <person name="Lombard V."/>
            <person name="Magnuson J."/>
            <person name="Maillard F."/>
            <person name="Murat C."/>
            <person name="Nolan M."/>
            <person name="Ohm R.A."/>
            <person name="Pangilinan J."/>
            <person name="Pereira M.F."/>
            <person name="Perotto S."/>
            <person name="Peter M."/>
            <person name="Pfister S."/>
            <person name="Riley R."/>
            <person name="Sitrit Y."/>
            <person name="Stielow J.B."/>
            <person name="Szollosi G."/>
            <person name="Zifcakova L."/>
            <person name="Stursova M."/>
            <person name="Spatafora J.W."/>
            <person name="Tedersoo L."/>
            <person name="Vaario L.M."/>
            <person name="Yamada A."/>
            <person name="Yan M."/>
            <person name="Wang P."/>
            <person name="Xu J."/>
            <person name="Bruns T."/>
            <person name="Baldrian P."/>
            <person name="Vilgalys R."/>
            <person name="Dunand C."/>
            <person name="Henrissat B."/>
            <person name="Grigoriev I.V."/>
            <person name="Hibbett D."/>
            <person name="Nagy L.G."/>
            <person name="Martin F.M."/>
        </authorList>
    </citation>
    <scope>NUCLEOTIDE SEQUENCE</scope>
    <source>
        <strain evidence="4">UP504</strain>
    </source>
</reference>
<proteinExistence type="predicted"/>
<sequence>MSSEKIRTELGWLNGFDAPSFQPFRHAEIARLNYTAWSHPSEFIALDLSNPNPPPNFISQRAKWVQLVGIASLVSSLFTQTEGPLPEGILLADEVGVGKTLHALGFIAFINQIIQGRTAGIVDPPILSLVLQVLSHFLLFLIIPIEDNPFFAGVRDIPEQPHLIVVPHGLVLQWQQEAQTWFKKGAIDIFPYTGTVQSHRFFWGKDGPYQNSEFFKSGKLSRIIIIASQNVCNFGKCP</sequence>
<dbReference type="SUPFAM" id="SSF52540">
    <property type="entry name" value="P-loop containing nucleoside triphosphate hydrolases"/>
    <property type="match status" value="1"/>
</dbReference>
<dbReference type="Proteomes" id="UP000886523">
    <property type="component" value="Unassembled WGS sequence"/>
</dbReference>
<dbReference type="AlphaFoldDB" id="A0A9P6AXR6"/>
<evidence type="ECO:0000259" key="3">
    <source>
        <dbReference type="Pfam" id="PF00176"/>
    </source>
</evidence>
<protein>
    <recommendedName>
        <fullName evidence="3">SNF2 N-terminal domain-containing protein</fullName>
    </recommendedName>
</protein>
<dbReference type="InterPro" id="IPR027417">
    <property type="entry name" value="P-loop_NTPase"/>
</dbReference>
<dbReference type="InterPro" id="IPR038718">
    <property type="entry name" value="SNF2-like_sf"/>
</dbReference>
<keyword evidence="5" id="KW-1185">Reference proteome</keyword>
<comment type="caution">
    <text evidence="4">The sequence shown here is derived from an EMBL/GenBank/DDBJ whole genome shotgun (WGS) entry which is preliminary data.</text>
</comment>
<evidence type="ECO:0000256" key="2">
    <source>
        <dbReference type="ARBA" id="ARBA00022840"/>
    </source>
</evidence>
<feature type="domain" description="SNF2 N-terminal" evidence="3">
    <location>
        <begin position="87"/>
        <end position="199"/>
    </location>
</feature>
<dbReference type="EMBL" id="MU128966">
    <property type="protein sequence ID" value="KAF9513958.1"/>
    <property type="molecule type" value="Genomic_DNA"/>
</dbReference>
<dbReference type="Gene3D" id="3.40.50.10810">
    <property type="entry name" value="Tandem AAA-ATPase domain"/>
    <property type="match status" value="1"/>
</dbReference>
<accession>A0A9P6AXR6</accession>